<feature type="transmembrane region" description="Helical" evidence="7">
    <location>
        <begin position="2264"/>
        <end position="2290"/>
    </location>
</feature>
<evidence type="ECO:0000256" key="8">
    <source>
        <dbReference type="SAM" id="SignalP"/>
    </source>
</evidence>
<feature type="repeat" description="CSPG" evidence="5">
    <location>
        <begin position="899"/>
        <end position="993"/>
    </location>
</feature>
<feature type="compositionally biased region" description="Pro residues" evidence="6">
    <location>
        <begin position="2300"/>
        <end position="2309"/>
    </location>
</feature>
<feature type="repeat" description="CSPG" evidence="5">
    <location>
        <begin position="1129"/>
        <end position="1219"/>
    </location>
</feature>
<name>A0A4X2LUJ3_VOMUR</name>
<dbReference type="GeneTree" id="ENSGT00940000154091"/>
<dbReference type="Proteomes" id="UP000314987">
    <property type="component" value="Unassembled WGS sequence"/>
</dbReference>
<keyword evidence="7" id="KW-0472">Membrane</keyword>
<proteinExistence type="predicted"/>
<dbReference type="InterPro" id="IPR051561">
    <property type="entry name" value="FRAS1_ECM"/>
</dbReference>
<evidence type="ECO:0000313" key="11">
    <source>
        <dbReference type="Proteomes" id="UP000314987"/>
    </source>
</evidence>
<gene>
    <name evidence="10" type="primary">LOC114044085</name>
</gene>
<keyword evidence="7" id="KW-0812">Transmembrane</keyword>
<evidence type="ECO:0000313" key="10">
    <source>
        <dbReference type="Ensembl" id="ENSVURP00010027763.1"/>
    </source>
</evidence>
<keyword evidence="11" id="KW-1185">Reference proteome</keyword>
<sequence>MKGLPAGRLPVLAAFLGLFWTRQAFGASFFGESFVELNIIEASPDLSLHLKFQTSKPHGLLFLAAGKDDYCAVELISGNLRVRVNLGAGELVLHSQQKSRLDDLAWHVVDLRRASDTVTLVVDTLHSTSGIMSGRIRGLNIQQGIYVGGSSSLDVPYLERGRSNFRGCMEDVIFNQREILNSLRSYPGFKKVHEVSLGCSDEFFAGESEAINFFSSKSYVTFPGCNTKREVLWEFTFQTGADQGLLLYQSGRSGDFVALEIEAGFIKAHVGRSQTKTELPSLSLISDNEWHFVQLQFTRRYFSLRVDEERVQISLPLHSRALECKGPLFVGGGDNSAWSEMKKLKFTPVSRKSARGGSFKGCLRGLKVNLEKLSLKNALVSKDISAGCNTKSGAVSSIPVATTEKMMLQTTTPSSSTLPERFRSSLQEDSSNFLALNNLVVQEGGQAPVESKHIWVNLEFKELEIHYSQVLFQIKEKPIHGDLRLVGAPASQVEATFTMLDLWQGRVMYVHDGSESTRDHFILSVSISKEKEIPFHLQGDDPYVCNITISPVNDPPELSLPEGNLLLLLENSKKRLTSNMVKVLDPDTNPLDLTFSILGNFNADTGYLENSKHPGKIINTFTNEDLQHGRIFYVHRGPQNSRVVLRVSDGELVSNTTVLRVKAMPWDYEVVNNTGVTVQQGSVVLITQSNLSVQINAGEQEMEIRYDIIQHPLFGQIQRRSSNGEWKLVNTFSQRSIDRDRVRYYSTFKESQVENVTDHFTFKISIENKVSEELVFPIAIQWLKYKLVKNSPLNIDTMDKKMLTSDNLMVRMESMEALESELYFKLLSLPKKGKLLLGSNVLKLNSTFSQKNIIDNEVAYELVERSQENTQDSFRFLICTNYTESKVYIFTINIRADHNHVILTNKGFSVTEGEGKLITKTELFVQTLSNQVFHYKVTKSPHHGKLKLINSSDSLESNDNITTFTNQDITGERLMYIHDDSETVRDEFVVRASAKGAGDEETGVGPEIKVNISVKLKNDEKPVRVVDKVFHVVRNSQRLLTLMDLCYHDPDSDFNDKQLVYTRRGIPNGDLVLASDPSQKLYQFKQEDLEEGCVLFRHRGADYARFVLLVTDGTHYTSSLLEVSASEPYLRIANNTGLLVLKGREKALTTANLSVTTNHDIRSDTEIKYEIFLLPKYGSVLVKNRPSASFSQHDLKQGHVIYRHNDNNHLADMFNLTAKVKEIHLNIGIRVQMYLESHQHPPEVVHSKNLLVEEGKSVKLSRRKLQAIHENNSASEIVFIIKSPPVHGQLRKFVPEDYLDADENSPSSFTQQDIDDGHIHYEHTAFGQRQDRFLLGVTNGVQAISGIEIMVDIIPRLIPLVIQNFTVQEGGSRALLEDFLKIPNHHFVGIDCEFVLVESPKHGYIENSHFPRIKLMKFTRKQVEKELIYYVHDGSEEQLDSFTVFVNNTELGKQSLPQTLFVTVQPVNDEAPVIVANNILQVWVNSVTEITQSDLCAEDIDSSPGELFYSVTLPSNGHLALKSFPNTSILNFTQAHINEGHLVFVHTGAMSGGFSFQVTDGLNFAPRQIFSITAQALVLSLETNKGLGVFPGSTKSITSHILKAVTNDEDSVGNQSITFTVLSSPKLGRLIRLDADNDTQDVSAFTQHAVNEGLISYKHANSEIQVWDAEDSFTFMVSSPPAILGPQVFPITISYDIIEPGQHSHLLANTGAVVQEGRKVLIDRSKLDASNLLVKLPEPQRAAYEVWYQVTSLPRHGTIVVGERNVTKEKPYFSQYIINKYGITYHHDDSESLADNFTFSVWLNQKSRSATKPEADFLEEVFNITISPVNDQPPKLKTKGPSLKVLQGNVFRMGPDNLKVEDLDSSPAEIEYTIISSPTNGFLARAPHLDVPIHQFTQADIDSGQLWFVQDGSPTSGVFYFSVTDGTHRPLYKVFHLEVIPVSVTLVNLTDLLLPQGQTSVSITNVHLSAMTNGKSTEIAYKLIQPLQHGHLLIGNERVTNFKQEDLFSGRLSYHMTDLTACQDKLKFTLFTTENNLTDQALHIRVQPLLQVTSSLKIPNRVTYPLRRKDLDATKLANLTKSIPRFEVTKPPVHGRLVRRVSRHAEPEGIDLFTQMDIDQGMLMLDTHANMTGVDTLNDSFTFTLKADHVQPAIGYFPYTIVLPDSLFIQNFTLEVPLSSDGLMTSTVSQEKAMISMGPTAQTEGPRKTTQTRRLGSNLQGSWKGRDLVADAETPITQFSWPKATTEVSSRTTRTQPRESSNPLVVIIPLAVATFLLMVTVMSLCICLMCRKVKKAKPFIDPPGSPEPRTPNLSPERSVTIPSVTVTPLKRSSSSPAVSPYLAPRCQPLLAPVAKPVEKVSLCDAWKSLDPEMVQHCRKTNPTLRRNQYWV</sequence>
<feature type="chain" id="PRO_5021444543" description="Laminin G domain-containing protein" evidence="8">
    <location>
        <begin position="27"/>
        <end position="2391"/>
    </location>
</feature>
<feature type="repeat" description="CSPG" evidence="5">
    <location>
        <begin position="1578"/>
        <end position="1678"/>
    </location>
</feature>
<comment type="caution">
    <text evidence="4">Lacks conserved residue(s) required for the propagation of feature annotation.</text>
</comment>
<dbReference type="InterPro" id="IPR013320">
    <property type="entry name" value="ConA-like_dom_sf"/>
</dbReference>
<reference evidence="10" key="3">
    <citation type="submission" date="2025-09" db="UniProtKB">
        <authorList>
            <consortium name="Ensembl"/>
        </authorList>
    </citation>
    <scope>IDENTIFICATION</scope>
</reference>
<feature type="repeat" description="CSPG" evidence="5">
    <location>
        <begin position="1471"/>
        <end position="1561"/>
    </location>
</feature>
<dbReference type="Pfam" id="PF02210">
    <property type="entry name" value="Laminin_G_2"/>
    <property type="match status" value="2"/>
</dbReference>
<dbReference type="SMART" id="SM00282">
    <property type="entry name" value="LamG"/>
    <property type="match status" value="2"/>
</dbReference>
<dbReference type="Gene3D" id="2.60.120.200">
    <property type="match status" value="2"/>
</dbReference>
<dbReference type="PANTHER" id="PTHR45739:SF12">
    <property type="entry name" value="CHONDROITIN SULFATE PROTEOGLYCAN 4-LIKE ISOFORM X2"/>
    <property type="match status" value="1"/>
</dbReference>
<protein>
    <recommendedName>
        <fullName evidence="9">Laminin G domain-containing protein</fullName>
    </recommendedName>
</protein>
<feature type="region of interest" description="Disordered" evidence="6">
    <location>
        <begin position="2298"/>
        <end position="2317"/>
    </location>
</feature>
<evidence type="ECO:0000256" key="7">
    <source>
        <dbReference type="SAM" id="Phobius"/>
    </source>
</evidence>
<feature type="domain" description="Laminin G" evidence="9">
    <location>
        <begin position="26"/>
        <end position="199"/>
    </location>
</feature>
<feature type="repeat" description="CSPG" evidence="5">
    <location>
        <begin position="1241"/>
        <end position="1338"/>
    </location>
</feature>
<keyword evidence="3" id="KW-0325">Glycoprotein</keyword>
<reference evidence="11" key="1">
    <citation type="submission" date="2018-12" db="EMBL/GenBank/DDBJ databases">
        <authorList>
            <person name="Yazar S."/>
        </authorList>
    </citation>
    <scope>NUCLEOTIDE SEQUENCE [LARGE SCALE GENOMIC DNA]</scope>
</reference>
<feature type="signal peptide" evidence="8">
    <location>
        <begin position="1"/>
        <end position="26"/>
    </location>
</feature>
<keyword evidence="7" id="KW-1133">Transmembrane helix</keyword>
<feature type="repeat" description="CSPG" evidence="5">
    <location>
        <begin position="430"/>
        <end position="526"/>
    </location>
</feature>
<feature type="domain" description="Laminin G" evidence="9">
    <location>
        <begin position="209"/>
        <end position="388"/>
    </location>
</feature>
<dbReference type="InterPro" id="IPR001791">
    <property type="entry name" value="Laminin_G"/>
</dbReference>
<dbReference type="OMA" id="EELHFMV"/>
<dbReference type="PANTHER" id="PTHR45739">
    <property type="entry name" value="MATRIX PROTEIN, PUTATIVE-RELATED"/>
    <property type="match status" value="1"/>
</dbReference>
<reference evidence="10" key="2">
    <citation type="submission" date="2025-08" db="UniProtKB">
        <authorList>
            <consortium name="Ensembl"/>
        </authorList>
    </citation>
    <scope>IDENTIFICATION</scope>
</reference>
<dbReference type="STRING" id="29139.ENSVURP00010027763"/>
<dbReference type="Pfam" id="PF16184">
    <property type="entry name" value="Cadherin_3"/>
    <property type="match status" value="14"/>
</dbReference>
<organism evidence="10 11">
    <name type="scientific">Vombatus ursinus</name>
    <name type="common">Common wombat</name>
    <dbReference type="NCBI Taxonomy" id="29139"/>
    <lineage>
        <taxon>Eukaryota</taxon>
        <taxon>Metazoa</taxon>
        <taxon>Chordata</taxon>
        <taxon>Craniata</taxon>
        <taxon>Vertebrata</taxon>
        <taxon>Euteleostomi</taxon>
        <taxon>Mammalia</taxon>
        <taxon>Metatheria</taxon>
        <taxon>Diprotodontia</taxon>
        <taxon>Vombatidae</taxon>
        <taxon>Vombatus</taxon>
    </lineage>
</organism>
<feature type="repeat" description="CSPG" evidence="5">
    <location>
        <begin position="1703"/>
        <end position="1802"/>
    </location>
</feature>
<evidence type="ECO:0000256" key="5">
    <source>
        <dbReference type="PROSITE-ProRule" id="PRU01201"/>
    </source>
</evidence>
<feature type="repeat" description="CSPG" evidence="5">
    <location>
        <begin position="2047"/>
        <end position="2146"/>
    </location>
</feature>
<evidence type="ECO:0000256" key="1">
    <source>
        <dbReference type="ARBA" id="ARBA00022729"/>
    </source>
</evidence>
<evidence type="ECO:0000256" key="3">
    <source>
        <dbReference type="ARBA" id="ARBA00023180"/>
    </source>
</evidence>
<dbReference type="Ensembl" id="ENSVURT00010031635.1">
    <property type="protein sequence ID" value="ENSVURP00010027763.1"/>
    <property type="gene ID" value="ENSVURG00010021252.1"/>
</dbReference>
<feature type="repeat" description="CSPG" evidence="5">
    <location>
        <begin position="1356"/>
        <end position="1447"/>
    </location>
</feature>
<dbReference type="CDD" id="cd00110">
    <property type="entry name" value="LamG"/>
    <property type="match status" value="2"/>
</dbReference>
<feature type="repeat" description="CSPG" evidence="5">
    <location>
        <begin position="555"/>
        <end position="650"/>
    </location>
</feature>
<evidence type="ECO:0000259" key="9">
    <source>
        <dbReference type="PROSITE" id="PS50025"/>
    </source>
</evidence>
<feature type="repeat" description="CSPG" evidence="5">
    <location>
        <begin position="1834"/>
        <end position="1926"/>
    </location>
</feature>
<evidence type="ECO:0000256" key="6">
    <source>
        <dbReference type="SAM" id="MobiDB-lite"/>
    </source>
</evidence>
<accession>A0A4X2LUJ3</accession>
<keyword evidence="2" id="KW-0677">Repeat</keyword>
<feature type="repeat" description="CSPG" evidence="5">
    <location>
        <begin position="667"/>
        <end position="765"/>
    </location>
</feature>
<evidence type="ECO:0000256" key="4">
    <source>
        <dbReference type="PROSITE-ProRule" id="PRU00122"/>
    </source>
</evidence>
<evidence type="ECO:0000256" key="2">
    <source>
        <dbReference type="ARBA" id="ARBA00022737"/>
    </source>
</evidence>
<dbReference type="InterPro" id="IPR039005">
    <property type="entry name" value="CSPG_rpt"/>
</dbReference>
<dbReference type="SUPFAM" id="SSF49899">
    <property type="entry name" value="Concanavalin A-like lectins/glucanases"/>
    <property type="match status" value="2"/>
</dbReference>
<dbReference type="PROSITE" id="PS51854">
    <property type="entry name" value="CSPG"/>
    <property type="match status" value="12"/>
</dbReference>
<keyword evidence="1 8" id="KW-0732">Signal</keyword>
<dbReference type="GO" id="GO:0009653">
    <property type="term" value="P:anatomical structure morphogenesis"/>
    <property type="evidence" value="ECO:0007669"/>
    <property type="project" value="TreeGrafter"/>
</dbReference>
<dbReference type="PROSITE" id="PS50025">
    <property type="entry name" value="LAM_G_DOMAIN"/>
    <property type="match status" value="2"/>
</dbReference>